<gene>
    <name evidence="1" type="ORF">FCALED_LOCUS8222</name>
</gene>
<dbReference type="OrthoDB" id="2417204at2759"/>
<dbReference type="Proteomes" id="UP000789570">
    <property type="component" value="Unassembled WGS sequence"/>
</dbReference>
<comment type="caution">
    <text evidence="1">The sequence shown here is derived from an EMBL/GenBank/DDBJ whole genome shotgun (WGS) entry which is preliminary data.</text>
</comment>
<sequence>MSEEYYRSYTSISSYIRNRNKNYLFHEFVDLYQEMIIESPPNTDNWNSLETA</sequence>
<evidence type="ECO:0000313" key="1">
    <source>
        <dbReference type="EMBL" id="CAG8593569.1"/>
    </source>
</evidence>
<name>A0A9N9G939_9GLOM</name>
<protein>
    <submittedName>
        <fullName evidence="1">17307_t:CDS:1</fullName>
    </submittedName>
</protein>
<keyword evidence="2" id="KW-1185">Reference proteome</keyword>
<organism evidence="1 2">
    <name type="scientific">Funneliformis caledonium</name>
    <dbReference type="NCBI Taxonomy" id="1117310"/>
    <lineage>
        <taxon>Eukaryota</taxon>
        <taxon>Fungi</taxon>
        <taxon>Fungi incertae sedis</taxon>
        <taxon>Mucoromycota</taxon>
        <taxon>Glomeromycotina</taxon>
        <taxon>Glomeromycetes</taxon>
        <taxon>Glomerales</taxon>
        <taxon>Glomeraceae</taxon>
        <taxon>Funneliformis</taxon>
    </lineage>
</organism>
<dbReference type="AlphaFoldDB" id="A0A9N9G939"/>
<reference evidence="1" key="1">
    <citation type="submission" date="2021-06" db="EMBL/GenBank/DDBJ databases">
        <authorList>
            <person name="Kallberg Y."/>
            <person name="Tangrot J."/>
            <person name="Rosling A."/>
        </authorList>
    </citation>
    <scope>NUCLEOTIDE SEQUENCE</scope>
    <source>
        <strain evidence="1">UK204</strain>
    </source>
</reference>
<proteinExistence type="predicted"/>
<evidence type="ECO:0000313" key="2">
    <source>
        <dbReference type="Proteomes" id="UP000789570"/>
    </source>
</evidence>
<accession>A0A9N9G939</accession>
<dbReference type="EMBL" id="CAJVPQ010002343">
    <property type="protein sequence ID" value="CAG8593569.1"/>
    <property type="molecule type" value="Genomic_DNA"/>
</dbReference>